<evidence type="ECO:0000313" key="3">
    <source>
        <dbReference type="Proteomes" id="UP000288168"/>
    </source>
</evidence>
<name>A0A428PHB2_9HYPO</name>
<dbReference type="Proteomes" id="UP000288168">
    <property type="component" value="Unassembled WGS sequence"/>
</dbReference>
<organism evidence="2 3">
    <name type="scientific">Fusarium duplospermum</name>
    <dbReference type="NCBI Taxonomy" id="1325734"/>
    <lineage>
        <taxon>Eukaryota</taxon>
        <taxon>Fungi</taxon>
        <taxon>Dikarya</taxon>
        <taxon>Ascomycota</taxon>
        <taxon>Pezizomycotina</taxon>
        <taxon>Sordariomycetes</taxon>
        <taxon>Hypocreomycetidae</taxon>
        <taxon>Hypocreales</taxon>
        <taxon>Nectriaceae</taxon>
        <taxon>Fusarium</taxon>
        <taxon>Fusarium solani species complex</taxon>
    </lineage>
</organism>
<dbReference type="STRING" id="1325734.A0A428PHB2"/>
<dbReference type="OrthoDB" id="4154404at2759"/>
<proteinExistence type="predicted"/>
<feature type="chain" id="PRO_5019553739" evidence="1">
    <location>
        <begin position="34"/>
        <end position="316"/>
    </location>
</feature>
<comment type="caution">
    <text evidence="2">The sequence shown here is derived from an EMBL/GenBank/DDBJ whole genome shotgun (WGS) entry which is preliminary data.</text>
</comment>
<feature type="signal peptide" evidence="1">
    <location>
        <begin position="1"/>
        <end position="33"/>
    </location>
</feature>
<dbReference type="AlphaFoldDB" id="A0A428PHB2"/>
<keyword evidence="1" id="KW-0732">Signal</keyword>
<protein>
    <submittedName>
        <fullName evidence="2">Uncharacterized protein</fullName>
    </submittedName>
</protein>
<gene>
    <name evidence="2" type="ORF">CEP54_010900</name>
</gene>
<keyword evidence="3" id="KW-1185">Reference proteome</keyword>
<sequence>MFSSPANGLSSFFIMLHPRNALILTTLVLLGNAQDLDHTIVGCEAVSCPMDNFDPHCTVADITFENIGLTRIPNVPESLDYFSIVKGVNISGRGADDFTSVYYLGTPKDVSLDEVHGCAVIFHDPPQDTFDEFGSHDCAEVMGQRCVDAIQDRASKVAGSKSKDLCKAIQSDLEENDIDACGNLTGGGKGIGKISVKDLSKLENIKGSRNSSSDCWPILPKSANLAEMFTEFVEFEGGLNASTAYPELNRISSVLTVFVKGGDKDSIVNETVSRLSCIMINSTQNVGPEEGENAAPLSRVSMLAAGGAFALFMLML</sequence>
<evidence type="ECO:0000313" key="2">
    <source>
        <dbReference type="EMBL" id="RSL52448.1"/>
    </source>
</evidence>
<reference evidence="2 3" key="1">
    <citation type="submission" date="2017-06" db="EMBL/GenBank/DDBJ databases">
        <title>Comparative genomic analysis of Ambrosia Fusariam Clade fungi.</title>
        <authorList>
            <person name="Stajich J.E."/>
            <person name="Carrillo J."/>
            <person name="Kijimoto T."/>
            <person name="Eskalen A."/>
            <person name="O'Donnell K."/>
            <person name="Kasson M."/>
        </authorList>
    </citation>
    <scope>NUCLEOTIDE SEQUENCE [LARGE SCALE GENOMIC DNA]</scope>
    <source>
        <strain evidence="2 3">NRRL62584</strain>
    </source>
</reference>
<accession>A0A428PHB2</accession>
<dbReference type="EMBL" id="NKCI01000135">
    <property type="protein sequence ID" value="RSL52448.1"/>
    <property type="molecule type" value="Genomic_DNA"/>
</dbReference>
<evidence type="ECO:0000256" key="1">
    <source>
        <dbReference type="SAM" id="SignalP"/>
    </source>
</evidence>